<dbReference type="InterPro" id="IPR050188">
    <property type="entry name" value="RluA_PseudoU_synthase"/>
</dbReference>
<dbReference type="PANTHER" id="PTHR21600">
    <property type="entry name" value="MITOCHONDRIAL RNA PSEUDOURIDINE SYNTHASE"/>
    <property type="match status" value="1"/>
</dbReference>
<reference evidence="3 4" key="1">
    <citation type="journal article" date="2012" name="Genome Biol.">
        <title>Genome and low-iron response of an oceanic diatom adapted to chronic iron limitation.</title>
        <authorList>
            <person name="Lommer M."/>
            <person name="Specht M."/>
            <person name="Roy A.S."/>
            <person name="Kraemer L."/>
            <person name="Andreson R."/>
            <person name="Gutowska M.A."/>
            <person name="Wolf J."/>
            <person name="Bergner S.V."/>
            <person name="Schilhabel M.B."/>
            <person name="Klostermeier U.C."/>
            <person name="Beiko R.G."/>
            <person name="Rosenstiel P."/>
            <person name="Hippler M."/>
            <person name="Laroche J."/>
        </authorList>
    </citation>
    <scope>NUCLEOTIDE SEQUENCE [LARGE SCALE GENOMIC DNA]</scope>
    <source>
        <strain evidence="3 4">CCMP1005</strain>
    </source>
</reference>
<dbReference type="OrthoDB" id="418349at2759"/>
<dbReference type="GO" id="GO:0003723">
    <property type="term" value="F:RNA binding"/>
    <property type="evidence" value="ECO:0007669"/>
    <property type="project" value="InterPro"/>
</dbReference>
<dbReference type="InterPro" id="IPR006224">
    <property type="entry name" value="PsdUridine_synth_RluA-like_CS"/>
</dbReference>
<dbReference type="GO" id="GO:0000455">
    <property type="term" value="P:enzyme-directed rRNA pseudouridine synthesis"/>
    <property type="evidence" value="ECO:0007669"/>
    <property type="project" value="TreeGrafter"/>
</dbReference>
<dbReference type="AlphaFoldDB" id="K0T5U2"/>
<evidence type="ECO:0000313" key="4">
    <source>
        <dbReference type="Proteomes" id="UP000266841"/>
    </source>
</evidence>
<evidence type="ECO:0000259" key="2">
    <source>
        <dbReference type="Pfam" id="PF00849"/>
    </source>
</evidence>
<dbReference type="Pfam" id="PF00849">
    <property type="entry name" value="PseudoU_synth_2"/>
    <property type="match status" value="1"/>
</dbReference>
<proteinExistence type="predicted"/>
<dbReference type="SUPFAM" id="SSF55120">
    <property type="entry name" value="Pseudouridine synthase"/>
    <property type="match status" value="1"/>
</dbReference>
<dbReference type="Gene3D" id="3.30.2350.10">
    <property type="entry name" value="Pseudouridine synthase"/>
    <property type="match status" value="1"/>
</dbReference>
<dbReference type="GO" id="GO:0009982">
    <property type="term" value="F:pseudouridine synthase activity"/>
    <property type="evidence" value="ECO:0007669"/>
    <property type="project" value="InterPro"/>
</dbReference>
<organism evidence="3 4">
    <name type="scientific">Thalassiosira oceanica</name>
    <name type="common">Marine diatom</name>
    <dbReference type="NCBI Taxonomy" id="159749"/>
    <lineage>
        <taxon>Eukaryota</taxon>
        <taxon>Sar</taxon>
        <taxon>Stramenopiles</taxon>
        <taxon>Ochrophyta</taxon>
        <taxon>Bacillariophyta</taxon>
        <taxon>Coscinodiscophyceae</taxon>
        <taxon>Thalassiosirophycidae</taxon>
        <taxon>Thalassiosirales</taxon>
        <taxon>Thalassiosiraceae</taxon>
        <taxon>Thalassiosira</taxon>
    </lineage>
</organism>
<dbReference type="InterPro" id="IPR020103">
    <property type="entry name" value="PsdUridine_synth_cat_dom_sf"/>
</dbReference>
<name>K0T5U2_THAOC</name>
<evidence type="ECO:0000313" key="3">
    <source>
        <dbReference type="EMBL" id="EJK65747.1"/>
    </source>
</evidence>
<evidence type="ECO:0000256" key="1">
    <source>
        <dbReference type="SAM" id="Coils"/>
    </source>
</evidence>
<feature type="domain" description="Pseudouridine synthase RsuA/RluA-like" evidence="2">
    <location>
        <begin position="317"/>
        <end position="464"/>
    </location>
</feature>
<dbReference type="eggNOG" id="KOG1919">
    <property type="taxonomic scope" value="Eukaryota"/>
</dbReference>
<accession>K0T5U2</accession>
<keyword evidence="4" id="KW-1185">Reference proteome</keyword>
<dbReference type="PROSITE" id="PS01129">
    <property type="entry name" value="PSI_RLU"/>
    <property type="match status" value="1"/>
</dbReference>
<comment type="caution">
    <text evidence="3">The sequence shown here is derived from an EMBL/GenBank/DDBJ whole genome shotgun (WGS) entry which is preliminary data.</text>
</comment>
<keyword evidence="1" id="KW-0175">Coiled coil</keyword>
<dbReference type="CDD" id="cd02869">
    <property type="entry name" value="PseudoU_synth_RluA_like"/>
    <property type="match status" value="1"/>
</dbReference>
<sequence length="511" mass="58626">MAFRNRSQSFNRRDAECGKMYGVLVCRQNDDRLGYLRAYSGTMPDVADPTEFGFCPSVYDRFAEESFYAAGERELNEMNRLIEKLEKDPGLMVQRDELVGIEKMCHERWLKAKQHQKQEKGKRAAIRQASEELCEAEFDDLDEQLKQEGAFIQREMKKLKLQNKQEIAEARQRLLHLEDRISRLKEERKLKSSLLQDRLFDQYKFLNIHGKQKSLLPIFESTPIGRPPSGAGDCSAPKLLQYAFQRGYNPIALAEFWIGKSPRLEVRRHNLYYPCCRGKCEPILAHMLDGMNVEPNPNDLAVESEADLDVVYEDDYMLVVDKPDGMLSAPGKKLAYSIKTIVEKRYPNATGPLLVHRLDMSTSGLLVIAKSKEMHKMLSDQFKNRTITKRYTAMLEGELKNHRGEVNLPLSPDYLNRPMQMVDLAGGKPARTIYETVDVANGRTRVHFYLMTGRTHQLRVHSAHADGLDCPIVGDDIYGSRDARLCLHASYLELRHPVTNEELILTSEPPF</sequence>
<dbReference type="EMBL" id="AGNL01015517">
    <property type="protein sequence ID" value="EJK65747.1"/>
    <property type="molecule type" value="Genomic_DNA"/>
</dbReference>
<dbReference type="Proteomes" id="UP000266841">
    <property type="component" value="Unassembled WGS sequence"/>
</dbReference>
<protein>
    <recommendedName>
        <fullName evidence="2">Pseudouridine synthase RsuA/RluA-like domain-containing protein</fullName>
    </recommendedName>
</protein>
<gene>
    <name evidence="3" type="ORF">THAOC_13367</name>
</gene>
<dbReference type="PANTHER" id="PTHR21600:SF89">
    <property type="entry name" value="RIBOSOMAL LARGE SUBUNIT PSEUDOURIDINE SYNTHASE A"/>
    <property type="match status" value="1"/>
</dbReference>
<feature type="coiled-coil region" evidence="1">
    <location>
        <begin position="160"/>
        <end position="187"/>
    </location>
</feature>
<dbReference type="InterPro" id="IPR006145">
    <property type="entry name" value="PsdUridine_synth_RsuA/RluA"/>
</dbReference>